<dbReference type="PANTHER" id="PTHR46312">
    <property type="entry name" value="NACHT DOMAIN-CONTAINING PROTEIN"/>
    <property type="match status" value="1"/>
</dbReference>
<sequence>MAATPTFCIYRFKLILMIENAGKDILTFILKRGAMNSPTTPPGICLNQYLDQLPATSSANYARMTRRQKNYALTHTDLQHIESSPMWDTFDVTLLHKVIRLACENVAGIDDPEWHNPNMLEGLVTRIRDERNAIFREVRVFSEAEYEMRVRELENLFDETLNTAKIRYQIPDADMIPVKDKIQHGIDTFRKNQLGKELVMMSLNSMQQEFMRVCQNKLKSIHNNLLTFDPVSFLTYSPQHQIHIQDIFCRMDLVKIGGWFQEKQDINIYDILTVTRHTEQNPQPSTSSSTPSMYGKSPQLIVIKGFTGSGKTTLLTYLLSEWLKDPDDCTIRHLHEYDIVLRILCRENDSPSLQDFLRQIMSNYFAEMEESVIFLLRCKVLFLIDGLDVSLPGSRSKELVVDILNKVKYFPNCTLICTTRPEMRDDFLAKVPGYYQVWNMEIKSVSPEQRTQFVLKHYASLPDNGNKDPEKLKYLMDCLGWNDFFSLPLNLLCVAILFHMNPNNIKVTTTQTSLHVTIQDWCIQKLQARLSDHSKDNRTHEEDIRELLKDMEDVALRGLLQDQITLSKEDERYLWNSFRNKGLPSSEVFSAFFNLIDIRERWGYQSRYSVPHESIQNFYSASGIVNKVVNDSHSRNIRHMLHNPPPCQLRKLRNLLRHVAGLLCHPQTPLCTAAIQEVVDLLAETGMKDCNDWLSVLEDTEVNRIALACVVKYITRDKEVVKVTDNTINSAKALLPIISSKEVWIDLCRKESDMQGLIFEHHQYTELSLNHQYKHPDQVNHCDSLLCATPRCCLRVFKGHLSTAGTQLLQECQDLKVLHLAVCDQNAQGVLSVIRAIHPSLPRLSSLVLHIPIPAVRTDRCTMRLPDGLQVSLVLSGMNKKLLEKAARIAQALQPTMEGWRAIMFPGSSMTADVLQCLLEKLATAGVKVWSSVEGTLDGGILVPETSPITEEEERNLSSLAKTMSLGCLSRKSEDLMEVESL</sequence>
<dbReference type="Proteomes" id="UP001487740">
    <property type="component" value="Unassembled WGS sequence"/>
</dbReference>
<dbReference type="InterPro" id="IPR007111">
    <property type="entry name" value="NACHT_NTPase"/>
</dbReference>
<proteinExistence type="predicted"/>
<dbReference type="Gene3D" id="3.40.50.300">
    <property type="entry name" value="P-loop containing nucleotide triphosphate hydrolases"/>
    <property type="match status" value="1"/>
</dbReference>
<feature type="domain" description="NACHT" evidence="2">
    <location>
        <begin position="299"/>
        <end position="421"/>
    </location>
</feature>
<dbReference type="PANTHER" id="PTHR46312:SF2">
    <property type="entry name" value="NUCLEOTIDE-BINDING OLIGOMERIZATION DOMAIN-CONTAINING PROTEIN 2-LIKE"/>
    <property type="match status" value="1"/>
</dbReference>
<dbReference type="SUPFAM" id="SSF52540">
    <property type="entry name" value="P-loop containing nucleoside triphosphate hydrolases"/>
    <property type="match status" value="1"/>
</dbReference>
<dbReference type="PROSITE" id="PS50837">
    <property type="entry name" value="NACHT"/>
    <property type="match status" value="1"/>
</dbReference>
<feature type="coiled-coil region" evidence="1">
    <location>
        <begin position="523"/>
        <end position="557"/>
    </location>
</feature>
<gene>
    <name evidence="3" type="ORF">O3P69_006211</name>
</gene>
<keyword evidence="1" id="KW-0175">Coiled coil</keyword>
<keyword evidence="4" id="KW-1185">Reference proteome</keyword>
<organism evidence="3 4">
    <name type="scientific">Scylla paramamosain</name>
    <name type="common">Mud crab</name>
    <dbReference type="NCBI Taxonomy" id="85552"/>
    <lineage>
        <taxon>Eukaryota</taxon>
        <taxon>Metazoa</taxon>
        <taxon>Ecdysozoa</taxon>
        <taxon>Arthropoda</taxon>
        <taxon>Crustacea</taxon>
        <taxon>Multicrustacea</taxon>
        <taxon>Malacostraca</taxon>
        <taxon>Eumalacostraca</taxon>
        <taxon>Eucarida</taxon>
        <taxon>Decapoda</taxon>
        <taxon>Pleocyemata</taxon>
        <taxon>Brachyura</taxon>
        <taxon>Eubrachyura</taxon>
        <taxon>Portunoidea</taxon>
        <taxon>Portunidae</taxon>
        <taxon>Portuninae</taxon>
        <taxon>Scylla</taxon>
    </lineage>
</organism>
<evidence type="ECO:0000259" key="2">
    <source>
        <dbReference type="PROSITE" id="PS50837"/>
    </source>
</evidence>
<dbReference type="EMBL" id="JARAKH010000018">
    <property type="protein sequence ID" value="KAK8395408.1"/>
    <property type="molecule type" value="Genomic_DNA"/>
</dbReference>
<dbReference type="AlphaFoldDB" id="A0AAW0U5W9"/>
<evidence type="ECO:0000313" key="4">
    <source>
        <dbReference type="Proteomes" id="UP001487740"/>
    </source>
</evidence>
<accession>A0AAW0U5W9</accession>
<reference evidence="3 4" key="1">
    <citation type="submission" date="2023-03" db="EMBL/GenBank/DDBJ databases">
        <title>High-quality genome of Scylla paramamosain provides insights in environmental adaptation.</title>
        <authorList>
            <person name="Zhang L."/>
        </authorList>
    </citation>
    <scope>NUCLEOTIDE SEQUENCE [LARGE SCALE GENOMIC DNA]</scope>
    <source>
        <strain evidence="3">LZ_2023a</strain>
        <tissue evidence="3">Muscle</tissue>
    </source>
</reference>
<protein>
    <recommendedName>
        <fullName evidence="2">NACHT domain-containing protein</fullName>
    </recommendedName>
</protein>
<name>A0AAW0U5W9_SCYPA</name>
<comment type="caution">
    <text evidence="3">The sequence shown here is derived from an EMBL/GenBank/DDBJ whole genome shotgun (WGS) entry which is preliminary data.</text>
</comment>
<dbReference type="Pfam" id="PF05729">
    <property type="entry name" value="NACHT"/>
    <property type="match status" value="1"/>
</dbReference>
<evidence type="ECO:0000313" key="3">
    <source>
        <dbReference type="EMBL" id="KAK8395410.1"/>
    </source>
</evidence>
<dbReference type="EMBL" id="JARAKH010000018">
    <property type="protein sequence ID" value="KAK8395410.1"/>
    <property type="molecule type" value="Genomic_DNA"/>
</dbReference>
<dbReference type="InterPro" id="IPR027417">
    <property type="entry name" value="P-loop_NTPase"/>
</dbReference>
<evidence type="ECO:0000256" key="1">
    <source>
        <dbReference type="SAM" id="Coils"/>
    </source>
</evidence>